<dbReference type="EMBL" id="JAUFRC010000003">
    <property type="protein sequence ID" value="MDN3713894.1"/>
    <property type="molecule type" value="Genomic_DNA"/>
</dbReference>
<comment type="caution">
    <text evidence="2">The sequence shown here is derived from an EMBL/GenBank/DDBJ whole genome shotgun (WGS) entry which is preliminary data.</text>
</comment>
<dbReference type="EMBL" id="JAUFRC010000003">
    <property type="protein sequence ID" value="MDN3714193.1"/>
    <property type="molecule type" value="Genomic_DNA"/>
</dbReference>
<feature type="signal peptide" evidence="1">
    <location>
        <begin position="1"/>
        <end position="19"/>
    </location>
</feature>
<evidence type="ECO:0000313" key="2">
    <source>
        <dbReference type="EMBL" id="MDN3713894.1"/>
    </source>
</evidence>
<accession>A0ABT8DBT9</accession>
<gene>
    <name evidence="2" type="ORF">QWZ10_22815</name>
    <name evidence="3" type="ORF">QWZ10_24675</name>
</gene>
<evidence type="ECO:0000313" key="3">
    <source>
        <dbReference type="EMBL" id="MDN3714193.1"/>
    </source>
</evidence>
<reference evidence="2" key="1">
    <citation type="journal article" date="2014" name="Int. J. Syst. Evol. Microbiol.">
        <title>Complete genome of a new Firmicutes species belonging to the dominant human colonic microbiota ('Ruminococcus bicirculans') reveals two chromosomes and a selective capacity to utilize plant glucans.</title>
        <authorList>
            <consortium name="NISC Comparative Sequencing Program"/>
            <person name="Wegmann U."/>
            <person name="Louis P."/>
            <person name="Goesmann A."/>
            <person name="Henrissat B."/>
            <person name="Duncan S.H."/>
            <person name="Flint H.J."/>
        </authorList>
    </citation>
    <scope>NUCLEOTIDE SEQUENCE</scope>
    <source>
        <strain evidence="2">CECT 8482</strain>
    </source>
</reference>
<evidence type="ECO:0000256" key="1">
    <source>
        <dbReference type="SAM" id="SignalP"/>
    </source>
</evidence>
<sequence>MKRPLFALALMLPVFGAVAVPQAAEAQAVIEELTPQSDSALYCNSALDFCLGVDQDGPFATSRTLRSEIHLWDLPEVPKGLAKAEFLPQLIRLDEERAFVGVIVREEQPYSGGIFEARDLYLFEASLGEVAGSNNIGTIPISRDISVRACFDAEDQERRGEACSDQFAFKTDLSLVPVEGAIPEFSVTTSATRYPKGASRLHDSARAEPIMPADLIDEPDQTCSYAARYRYDADHPGFLPADPLPDCAEFLKSTL</sequence>
<evidence type="ECO:0000313" key="4">
    <source>
        <dbReference type="Proteomes" id="UP001243846"/>
    </source>
</evidence>
<name>A0ABT8DBT9_9RHOB</name>
<proteinExistence type="predicted"/>
<feature type="chain" id="PRO_5045032545" evidence="1">
    <location>
        <begin position="20"/>
        <end position="255"/>
    </location>
</feature>
<protein>
    <submittedName>
        <fullName evidence="2">Uncharacterized protein</fullName>
    </submittedName>
</protein>
<organism evidence="2 4">
    <name type="scientific">Paracoccus cavernae</name>
    <dbReference type="NCBI Taxonomy" id="1571207"/>
    <lineage>
        <taxon>Bacteria</taxon>
        <taxon>Pseudomonadati</taxon>
        <taxon>Pseudomonadota</taxon>
        <taxon>Alphaproteobacteria</taxon>
        <taxon>Rhodobacterales</taxon>
        <taxon>Paracoccaceae</taxon>
        <taxon>Paracoccus</taxon>
    </lineage>
</organism>
<dbReference type="RefSeq" id="WP_377687905.1">
    <property type="nucleotide sequence ID" value="NZ_JBHMDZ010000047.1"/>
</dbReference>
<keyword evidence="1" id="KW-0732">Signal</keyword>
<reference evidence="4" key="2">
    <citation type="journal article" date="2019" name="Int. J. Syst. Evol. Microbiol.">
        <title>The Global Catalogue of Microorganisms (GCM) 10K type strain sequencing project: providing services to taxonomists for standard genome sequencing and annotation.</title>
        <authorList>
            <consortium name="The Broad Institute Genomics Platform"/>
            <consortium name="The Broad Institute Genome Sequencing Center for Infectious Disease"/>
            <person name="Wu L."/>
            <person name="Ma J."/>
        </authorList>
    </citation>
    <scope>NUCLEOTIDE SEQUENCE [LARGE SCALE GENOMIC DNA]</scope>
    <source>
        <strain evidence="4">CECT 8482</strain>
    </source>
</reference>
<keyword evidence="4" id="KW-1185">Reference proteome</keyword>
<dbReference type="Proteomes" id="UP001243846">
    <property type="component" value="Unassembled WGS sequence"/>
</dbReference>
<reference evidence="2" key="3">
    <citation type="submission" date="2023-06" db="EMBL/GenBank/DDBJ databases">
        <authorList>
            <person name="Lucena T."/>
            <person name="Sun Q."/>
        </authorList>
    </citation>
    <scope>NUCLEOTIDE SEQUENCE</scope>
    <source>
        <strain evidence="2">CECT 8482</strain>
    </source>
</reference>